<name>A0AAW1JW08_POPJA</name>
<organism evidence="2 3">
    <name type="scientific">Popillia japonica</name>
    <name type="common">Japanese beetle</name>
    <dbReference type="NCBI Taxonomy" id="7064"/>
    <lineage>
        <taxon>Eukaryota</taxon>
        <taxon>Metazoa</taxon>
        <taxon>Ecdysozoa</taxon>
        <taxon>Arthropoda</taxon>
        <taxon>Hexapoda</taxon>
        <taxon>Insecta</taxon>
        <taxon>Pterygota</taxon>
        <taxon>Neoptera</taxon>
        <taxon>Endopterygota</taxon>
        <taxon>Coleoptera</taxon>
        <taxon>Polyphaga</taxon>
        <taxon>Scarabaeiformia</taxon>
        <taxon>Scarabaeidae</taxon>
        <taxon>Rutelinae</taxon>
        <taxon>Popillia</taxon>
    </lineage>
</organism>
<protein>
    <submittedName>
        <fullName evidence="2">Uncharacterized protein</fullName>
    </submittedName>
</protein>
<dbReference type="Proteomes" id="UP001458880">
    <property type="component" value="Unassembled WGS sequence"/>
</dbReference>
<sequence length="113" mass="12795">MPQRSKDPAQWLAWLEELETEDSHQIDEEGSDDGEVDDIIQSDHNSESEIECFPNASDDDDDETEVGENIYGKDGTKWCKAIPPSNVRTRSHNIITHLPGTKERAKQAKTEIE</sequence>
<feature type="compositionally biased region" description="Acidic residues" evidence="1">
    <location>
        <begin position="57"/>
        <end position="66"/>
    </location>
</feature>
<feature type="compositionally biased region" description="Basic and acidic residues" evidence="1">
    <location>
        <begin position="100"/>
        <end position="113"/>
    </location>
</feature>
<accession>A0AAW1JW08</accession>
<gene>
    <name evidence="2" type="ORF">QE152_g27215</name>
</gene>
<feature type="compositionally biased region" description="Acidic residues" evidence="1">
    <location>
        <begin position="28"/>
        <end position="40"/>
    </location>
</feature>
<feature type="region of interest" description="Disordered" evidence="1">
    <location>
        <begin position="20"/>
        <end position="70"/>
    </location>
</feature>
<proteinExistence type="predicted"/>
<evidence type="ECO:0000256" key="1">
    <source>
        <dbReference type="SAM" id="MobiDB-lite"/>
    </source>
</evidence>
<dbReference type="AlphaFoldDB" id="A0AAW1JW08"/>
<comment type="caution">
    <text evidence="2">The sequence shown here is derived from an EMBL/GenBank/DDBJ whole genome shotgun (WGS) entry which is preliminary data.</text>
</comment>
<feature type="region of interest" description="Disordered" evidence="1">
    <location>
        <begin position="90"/>
        <end position="113"/>
    </location>
</feature>
<keyword evidence="3" id="KW-1185">Reference proteome</keyword>
<evidence type="ECO:0000313" key="3">
    <source>
        <dbReference type="Proteomes" id="UP001458880"/>
    </source>
</evidence>
<evidence type="ECO:0000313" key="2">
    <source>
        <dbReference type="EMBL" id="KAK9708414.1"/>
    </source>
</evidence>
<reference evidence="2 3" key="1">
    <citation type="journal article" date="2024" name="BMC Genomics">
        <title>De novo assembly and annotation of Popillia japonica's genome with initial clues to its potential as an invasive pest.</title>
        <authorList>
            <person name="Cucini C."/>
            <person name="Boschi S."/>
            <person name="Funari R."/>
            <person name="Cardaioli E."/>
            <person name="Iannotti N."/>
            <person name="Marturano G."/>
            <person name="Paoli F."/>
            <person name="Bruttini M."/>
            <person name="Carapelli A."/>
            <person name="Frati F."/>
            <person name="Nardi F."/>
        </authorList>
    </citation>
    <scope>NUCLEOTIDE SEQUENCE [LARGE SCALE GENOMIC DNA]</scope>
    <source>
        <strain evidence="2">DMR45628</strain>
    </source>
</reference>
<dbReference type="EMBL" id="JASPKY010000330">
    <property type="protein sequence ID" value="KAK9708414.1"/>
    <property type="molecule type" value="Genomic_DNA"/>
</dbReference>